<dbReference type="OrthoDB" id="7504916at2759"/>
<organism evidence="2 3">
    <name type="scientific">Helicoverpa armigera</name>
    <name type="common">Cotton bollworm</name>
    <name type="synonym">Heliothis armigera</name>
    <dbReference type="NCBI Taxonomy" id="29058"/>
    <lineage>
        <taxon>Eukaryota</taxon>
        <taxon>Metazoa</taxon>
        <taxon>Ecdysozoa</taxon>
        <taxon>Arthropoda</taxon>
        <taxon>Hexapoda</taxon>
        <taxon>Insecta</taxon>
        <taxon>Pterygota</taxon>
        <taxon>Neoptera</taxon>
        <taxon>Endopterygota</taxon>
        <taxon>Lepidoptera</taxon>
        <taxon>Glossata</taxon>
        <taxon>Ditrysia</taxon>
        <taxon>Noctuoidea</taxon>
        <taxon>Noctuidae</taxon>
        <taxon>Heliothinae</taxon>
        <taxon>Helicoverpa</taxon>
    </lineage>
</organism>
<name>A0A2W1BFC4_HELAM</name>
<dbReference type="EMBL" id="KZ150309">
    <property type="protein sequence ID" value="PZC71470.1"/>
    <property type="molecule type" value="Genomic_DNA"/>
</dbReference>
<sequence length="77" mass="8305">MAESTVLEAPSSAAPKACGRTVVLLPVIHVRPRPRVDPRPPAPLRPRFGDANKISSAKSRQDTSMLSNISEEQSETV</sequence>
<reference evidence="2 3" key="1">
    <citation type="journal article" date="2017" name="BMC Biol.">
        <title>Genomic innovations, transcriptional plasticity and gene loss underlying the evolution and divergence of two highly polyphagous and invasive Helicoverpa pest species.</title>
        <authorList>
            <person name="Pearce S.L."/>
            <person name="Clarke D.F."/>
            <person name="East P.D."/>
            <person name="Elfekih S."/>
            <person name="Gordon K.H."/>
            <person name="Jermiin L.S."/>
            <person name="McGaughran A."/>
            <person name="Oakeshott J.G."/>
            <person name="Papanikolaou A."/>
            <person name="Perera O.P."/>
            <person name="Rane R.V."/>
            <person name="Richards S."/>
            <person name="Tay W.T."/>
            <person name="Walsh T.K."/>
            <person name="Anderson A."/>
            <person name="Anderson C.J."/>
            <person name="Asgari S."/>
            <person name="Board P.G."/>
            <person name="Bretschneider A."/>
            <person name="Campbell P.M."/>
            <person name="Chertemps T."/>
            <person name="Christeller J.T."/>
            <person name="Coppin C.W."/>
            <person name="Downes S.J."/>
            <person name="Duan G."/>
            <person name="Farnsworth C.A."/>
            <person name="Good R.T."/>
            <person name="Han L.B."/>
            <person name="Han Y.C."/>
            <person name="Hatje K."/>
            <person name="Horne I."/>
            <person name="Huang Y.P."/>
            <person name="Hughes D.S."/>
            <person name="Jacquin-Joly E."/>
            <person name="James W."/>
            <person name="Jhangiani S."/>
            <person name="Kollmar M."/>
            <person name="Kuwar S.S."/>
            <person name="Li S."/>
            <person name="Liu N.Y."/>
            <person name="Maibeche M.T."/>
            <person name="Miller J.R."/>
            <person name="Montagne N."/>
            <person name="Perry T."/>
            <person name="Qu J."/>
            <person name="Song S.V."/>
            <person name="Sutton G.G."/>
            <person name="Vogel H."/>
            <person name="Walenz B.P."/>
            <person name="Xu W."/>
            <person name="Zhang H.J."/>
            <person name="Zou Z."/>
            <person name="Batterham P."/>
            <person name="Edwards O.R."/>
            <person name="Feyereisen R."/>
            <person name="Gibbs R.A."/>
            <person name="Heckel D.G."/>
            <person name="McGrath A."/>
            <person name="Robin C."/>
            <person name="Scherer S.E."/>
            <person name="Worley K.C."/>
            <person name="Wu Y.D."/>
        </authorList>
    </citation>
    <scope>NUCLEOTIDE SEQUENCE [LARGE SCALE GENOMIC DNA]</scope>
    <source>
        <strain evidence="2">Harm_GR_Male_#8</strain>
        <tissue evidence="2">Whole organism</tissue>
    </source>
</reference>
<feature type="compositionally biased region" description="Polar residues" evidence="1">
    <location>
        <begin position="53"/>
        <end position="71"/>
    </location>
</feature>
<dbReference type="AlphaFoldDB" id="A0A2W1BFC4"/>
<gene>
    <name evidence="2" type="primary">HaOG213352</name>
    <name evidence="2" type="ORF">B5X24_HaOG213352</name>
</gene>
<protein>
    <submittedName>
        <fullName evidence="2">Uncharacterized protein</fullName>
    </submittedName>
</protein>
<keyword evidence="3" id="KW-1185">Reference proteome</keyword>
<evidence type="ECO:0000256" key="1">
    <source>
        <dbReference type="SAM" id="MobiDB-lite"/>
    </source>
</evidence>
<feature type="region of interest" description="Disordered" evidence="1">
    <location>
        <begin position="32"/>
        <end position="77"/>
    </location>
</feature>
<evidence type="ECO:0000313" key="3">
    <source>
        <dbReference type="Proteomes" id="UP000249218"/>
    </source>
</evidence>
<dbReference type="Proteomes" id="UP000249218">
    <property type="component" value="Unassembled WGS sequence"/>
</dbReference>
<proteinExistence type="predicted"/>
<accession>A0A2W1BFC4</accession>
<evidence type="ECO:0000313" key="2">
    <source>
        <dbReference type="EMBL" id="PZC71470.1"/>
    </source>
</evidence>